<dbReference type="InterPro" id="IPR050256">
    <property type="entry name" value="Glycosyltransferase_2"/>
</dbReference>
<dbReference type="GO" id="GO:0009103">
    <property type="term" value="P:lipopolysaccharide biosynthetic process"/>
    <property type="evidence" value="ECO:0007669"/>
    <property type="project" value="UniProtKB-KW"/>
</dbReference>
<dbReference type="PANTHER" id="PTHR48090:SF3">
    <property type="entry name" value="UNDECAPRENYL-PHOSPHATE 4-DEOXY-4-FORMAMIDO-L-ARABINOSE TRANSFERASE"/>
    <property type="match status" value="1"/>
</dbReference>
<keyword evidence="1" id="KW-1003">Cell membrane</keyword>
<feature type="compositionally biased region" description="Basic and acidic residues" evidence="8">
    <location>
        <begin position="13"/>
        <end position="23"/>
    </location>
</feature>
<keyword evidence="4" id="KW-0812">Transmembrane</keyword>
<keyword evidence="5" id="KW-0448">Lipopolysaccharide biosynthesis</keyword>
<dbReference type="AlphaFoldDB" id="A0A0H4T5S4"/>
<dbReference type="PANTHER" id="PTHR48090">
    <property type="entry name" value="UNDECAPRENYL-PHOSPHATE 4-DEOXY-4-FORMAMIDO-L-ARABINOSE TRANSFERASE-RELATED"/>
    <property type="match status" value="1"/>
</dbReference>
<evidence type="ECO:0000256" key="1">
    <source>
        <dbReference type="ARBA" id="ARBA00022475"/>
    </source>
</evidence>
<sequence length="264" mass="30196">MATWISGMSPRETLVDPEPRRTPEAGPPGPVSIVMLVHNEAKVIEHVVRGFHREIVSRLAGSEFIVAEDGSRDGTTAILERLRDELGLRLIHRDERRGYTRALKDALALPTHELILFSDSDGQHDPADFWRLVKRIPYCDMVIGFKQPRQDPAYRVAMSRVFNRLVGLVFKFGFHDVNCGFRLMRRALVQDLLRDEWQMRACTFTEFTIRAFYKGYAITEAPIRHLPRPFGASRGVPLRGIPRSILHVLTQFADLKRKIRAGTL</sequence>
<protein>
    <submittedName>
        <fullName evidence="10">Putative dolichol-phosphate mannosyltransferase-putative membrane bound sugar transferase involved in LPS biosynthesis</fullName>
    </submittedName>
</protein>
<feature type="domain" description="Glycosyltransferase 2-like" evidence="9">
    <location>
        <begin position="32"/>
        <end position="192"/>
    </location>
</feature>
<dbReference type="GO" id="GO:0005886">
    <property type="term" value="C:plasma membrane"/>
    <property type="evidence" value="ECO:0007669"/>
    <property type="project" value="TreeGrafter"/>
</dbReference>
<evidence type="ECO:0000313" key="10">
    <source>
        <dbReference type="EMBL" id="AKQ03051.1"/>
    </source>
</evidence>
<evidence type="ECO:0000256" key="4">
    <source>
        <dbReference type="ARBA" id="ARBA00022692"/>
    </source>
</evidence>
<organism evidence="10">
    <name type="scientific">uncultured bacterium Rifle_16ft_4_minimus_37862</name>
    <dbReference type="NCBI Taxonomy" id="1665157"/>
    <lineage>
        <taxon>Bacteria</taxon>
        <taxon>environmental samples</taxon>
    </lineage>
</organism>
<keyword evidence="2 10" id="KW-0328">Glycosyltransferase</keyword>
<dbReference type="Pfam" id="PF00535">
    <property type="entry name" value="Glycos_transf_2"/>
    <property type="match status" value="1"/>
</dbReference>
<evidence type="ECO:0000256" key="6">
    <source>
        <dbReference type="ARBA" id="ARBA00022989"/>
    </source>
</evidence>
<name>A0A0H4T5S4_9BACT</name>
<dbReference type="SUPFAM" id="SSF53448">
    <property type="entry name" value="Nucleotide-diphospho-sugar transferases"/>
    <property type="match status" value="1"/>
</dbReference>
<evidence type="ECO:0000256" key="7">
    <source>
        <dbReference type="ARBA" id="ARBA00023136"/>
    </source>
</evidence>
<dbReference type="CDD" id="cd04179">
    <property type="entry name" value="DPM_DPG-synthase_like"/>
    <property type="match status" value="1"/>
</dbReference>
<dbReference type="Gene3D" id="3.90.550.10">
    <property type="entry name" value="Spore Coat Polysaccharide Biosynthesis Protein SpsA, Chain A"/>
    <property type="match status" value="1"/>
</dbReference>
<evidence type="ECO:0000256" key="5">
    <source>
        <dbReference type="ARBA" id="ARBA00022985"/>
    </source>
</evidence>
<dbReference type="GO" id="GO:0099621">
    <property type="term" value="F:undecaprenyl-phosphate 4-deoxy-4-formamido-L-arabinose transferase activity"/>
    <property type="evidence" value="ECO:0007669"/>
    <property type="project" value="TreeGrafter"/>
</dbReference>
<evidence type="ECO:0000256" key="2">
    <source>
        <dbReference type="ARBA" id="ARBA00022676"/>
    </source>
</evidence>
<proteinExistence type="predicted"/>
<feature type="region of interest" description="Disordered" evidence="8">
    <location>
        <begin position="1"/>
        <end position="28"/>
    </location>
</feature>
<keyword evidence="3 10" id="KW-0808">Transferase</keyword>
<evidence type="ECO:0000259" key="9">
    <source>
        <dbReference type="Pfam" id="PF00535"/>
    </source>
</evidence>
<dbReference type="InterPro" id="IPR029044">
    <property type="entry name" value="Nucleotide-diphossugar_trans"/>
</dbReference>
<evidence type="ECO:0000256" key="3">
    <source>
        <dbReference type="ARBA" id="ARBA00022679"/>
    </source>
</evidence>
<dbReference type="EMBL" id="KT007007">
    <property type="protein sequence ID" value="AKQ03051.1"/>
    <property type="molecule type" value="Genomic_DNA"/>
</dbReference>
<keyword evidence="7" id="KW-0472">Membrane</keyword>
<accession>A0A0H4T5S4</accession>
<reference evidence="10" key="1">
    <citation type="journal article" date="2015" name="ISME J.">
        <title>Aquifer environment selects for microbial species cohorts in sediment and groundwater.</title>
        <authorList>
            <person name="Hug L.A."/>
            <person name="Thomas B.C."/>
            <person name="Brown C.T."/>
            <person name="Frischkorn K.R."/>
            <person name="Williams K.H."/>
            <person name="Tringe S.G."/>
            <person name="Banfield J.F."/>
        </authorList>
    </citation>
    <scope>NUCLEOTIDE SEQUENCE</scope>
</reference>
<dbReference type="InterPro" id="IPR001173">
    <property type="entry name" value="Glyco_trans_2-like"/>
</dbReference>
<evidence type="ECO:0000256" key="8">
    <source>
        <dbReference type="SAM" id="MobiDB-lite"/>
    </source>
</evidence>
<keyword evidence="6" id="KW-1133">Transmembrane helix</keyword>